<dbReference type="SUPFAM" id="SSF50494">
    <property type="entry name" value="Trypsin-like serine proteases"/>
    <property type="match status" value="1"/>
</dbReference>
<name>A0ABN3PJN0_9MICO</name>
<organism evidence="6 7">
    <name type="scientific">Microbacterium binotii</name>
    <dbReference type="NCBI Taxonomy" id="462710"/>
    <lineage>
        <taxon>Bacteria</taxon>
        <taxon>Bacillati</taxon>
        <taxon>Actinomycetota</taxon>
        <taxon>Actinomycetes</taxon>
        <taxon>Micrococcales</taxon>
        <taxon>Microbacteriaceae</taxon>
        <taxon>Microbacterium</taxon>
    </lineage>
</organism>
<feature type="transmembrane region" description="Helical" evidence="5">
    <location>
        <begin position="27"/>
        <end position="47"/>
    </location>
</feature>
<dbReference type="PANTHER" id="PTHR43019">
    <property type="entry name" value="SERINE ENDOPROTEASE DEGS"/>
    <property type="match status" value="1"/>
</dbReference>
<keyword evidence="6" id="KW-0378">Hydrolase</keyword>
<dbReference type="Pfam" id="PF02674">
    <property type="entry name" value="Colicin_V"/>
    <property type="match status" value="1"/>
</dbReference>
<proteinExistence type="predicted"/>
<comment type="subcellular location">
    <subcellularLocation>
        <location evidence="1">Membrane</location>
        <topology evidence="1">Multi-pass membrane protein</topology>
    </subcellularLocation>
</comment>
<evidence type="ECO:0000256" key="3">
    <source>
        <dbReference type="ARBA" id="ARBA00022989"/>
    </source>
</evidence>
<dbReference type="InterPro" id="IPR043504">
    <property type="entry name" value="Peptidase_S1_PA_chymotrypsin"/>
</dbReference>
<dbReference type="PRINTS" id="PR00834">
    <property type="entry name" value="PROTEASES2C"/>
</dbReference>
<keyword evidence="4 5" id="KW-0472">Membrane</keyword>
<gene>
    <name evidence="6" type="ORF">GCM10009862_26840</name>
</gene>
<dbReference type="NCBIfam" id="NF033740">
    <property type="entry name" value="MarP_fam_protase"/>
    <property type="match status" value="1"/>
</dbReference>
<evidence type="ECO:0000256" key="1">
    <source>
        <dbReference type="ARBA" id="ARBA00004141"/>
    </source>
</evidence>
<dbReference type="InterPro" id="IPR003825">
    <property type="entry name" value="Colicin-V_CvpA"/>
</dbReference>
<dbReference type="Proteomes" id="UP001500274">
    <property type="component" value="Unassembled WGS sequence"/>
</dbReference>
<evidence type="ECO:0000256" key="5">
    <source>
        <dbReference type="SAM" id="Phobius"/>
    </source>
</evidence>
<evidence type="ECO:0000313" key="7">
    <source>
        <dbReference type="Proteomes" id="UP001500274"/>
    </source>
</evidence>
<accession>A0ABN3PJN0</accession>
<dbReference type="PANTHER" id="PTHR43019:SF23">
    <property type="entry name" value="PROTEASE DO-LIKE 5, CHLOROPLASTIC"/>
    <property type="match status" value="1"/>
</dbReference>
<dbReference type="RefSeq" id="WP_344230308.1">
    <property type="nucleotide sequence ID" value="NZ_BAAARI010000017.1"/>
</dbReference>
<sequence length="394" mass="39647">MPPIVIDILLVVVLVIVLIQGWRRGLLASVGTIAGLVVGAVAAWWLVPVVSRWVPDPAWRGWAALAVAVGLLVLGASLGGALGRALRRGATRIRLRGIDRVLGAGAMTVVAALVLSLVGQSVAALGIPFVSSALASSAVLRTIDTVTPRPVDEALAQVRSAVLDDGLPQLGALFGELTAPADVAPPVDLDDPALSTAAQSVARIAGTAYSCGRNLTGSGFVVAPDRVVTNAHVIAGVERPMVELPGRAAREGRVVYVDATADLALIAVDDLGAAALPIGADLGPGAAAVVQGYPYGGPFTMGTATVQTVGVVSVPDIYDRGRDQRDVYALAATVRPGNSGGPVLNAAGEAVGIVFARADDGSEIGYASTATELAPLVQAAPTLTDAVGSGACVP</sequence>
<dbReference type="InterPro" id="IPR047680">
    <property type="entry name" value="MarP-like"/>
</dbReference>
<keyword evidence="6" id="KW-0645">Protease</keyword>
<keyword evidence="3 5" id="KW-1133">Transmembrane helix</keyword>
<feature type="transmembrane region" description="Helical" evidence="5">
    <location>
        <begin position="6"/>
        <end position="22"/>
    </location>
</feature>
<dbReference type="EMBL" id="BAAARI010000017">
    <property type="protein sequence ID" value="GAA2586415.1"/>
    <property type="molecule type" value="Genomic_DNA"/>
</dbReference>
<dbReference type="GO" id="GO:0006508">
    <property type="term" value="P:proteolysis"/>
    <property type="evidence" value="ECO:0007669"/>
    <property type="project" value="UniProtKB-KW"/>
</dbReference>
<evidence type="ECO:0000313" key="6">
    <source>
        <dbReference type="EMBL" id="GAA2586415.1"/>
    </source>
</evidence>
<keyword evidence="7" id="KW-1185">Reference proteome</keyword>
<reference evidence="6 7" key="1">
    <citation type="journal article" date="2019" name="Int. J. Syst. Evol. Microbiol.">
        <title>The Global Catalogue of Microorganisms (GCM) 10K type strain sequencing project: providing services to taxonomists for standard genome sequencing and annotation.</title>
        <authorList>
            <consortium name="The Broad Institute Genomics Platform"/>
            <consortium name="The Broad Institute Genome Sequencing Center for Infectious Disease"/>
            <person name="Wu L."/>
            <person name="Ma J."/>
        </authorList>
    </citation>
    <scope>NUCLEOTIDE SEQUENCE [LARGE SCALE GENOMIC DNA]</scope>
    <source>
        <strain evidence="6 7">JCM 16365</strain>
    </source>
</reference>
<evidence type="ECO:0000256" key="4">
    <source>
        <dbReference type="ARBA" id="ARBA00023136"/>
    </source>
</evidence>
<dbReference type="Pfam" id="PF13365">
    <property type="entry name" value="Trypsin_2"/>
    <property type="match status" value="1"/>
</dbReference>
<protein>
    <submittedName>
        <fullName evidence="6">MarP family serine protease</fullName>
    </submittedName>
</protein>
<dbReference type="InterPro" id="IPR001940">
    <property type="entry name" value="Peptidase_S1C"/>
</dbReference>
<dbReference type="GO" id="GO:0008233">
    <property type="term" value="F:peptidase activity"/>
    <property type="evidence" value="ECO:0007669"/>
    <property type="project" value="UniProtKB-KW"/>
</dbReference>
<feature type="transmembrane region" description="Helical" evidence="5">
    <location>
        <begin position="59"/>
        <end position="82"/>
    </location>
</feature>
<keyword evidence="2 5" id="KW-0812">Transmembrane</keyword>
<feature type="transmembrane region" description="Helical" evidence="5">
    <location>
        <begin position="102"/>
        <end position="127"/>
    </location>
</feature>
<evidence type="ECO:0000256" key="2">
    <source>
        <dbReference type="ARBA" id="ARBA00022692"/>
    </source>
</evidence>
<comment type="caution">
    <text evidence="6">The sequence shown here is derived from an EMBL/GenBank/DDBJ whole genome shotgun (WGS) entry which is preliminary data.</text>
</comment>
<dbReference type="Gene3D" id="2.40.10.10">
    <property type="entry name" value="Trypsin-like serine proteases"/>
    <property type="match status" value="2"/>
</dbReference>
<dbReference type="InterPro" id="IPR009003">
    <property type="entry name" value="Peptidase_S1_PA"/>
</dbReference>